<evidence type="ECO:0000256" key="1">
    <source>
        <dbReference type="SAM" id="SignalP"/>
    </source>
</evidence>
<name>A0A0D1JE05_BACIU</name>
<organism evidence="2 3">
    <name type="scientific">Bacillus subtilis</name>
    <dbReference type="NCBI Taxonomy" id="1423"/>
    <lineage>
        <taxon>Bacteria</taxon>
        <taxon>Bacillati</taxon>
        <taxon>Bacillota</taxon>
        <taxon>Bacilli</taxon>
        <taxon>Bacillales</taxon>
        <taxon>Bacillaceae</taxon>
        <taxon>Bacillus</taxon>
    </lineage>
</organism>
<proteinExistence type="predicted"/>
<dbReference type="PATRIC" id="fig|1423.173.peg.2720"/>
<protein>
    <recommendedName>
        <fullName evidence="4">YdjN</fullName>
    </recommendedName>
</protein>
<dbReference type="Pfam" id="PF07676">
    <property type="entry name" value="PD40"/>
    <property type="match status" value="1"/>
</dbReference>
<evidence type="ECO:0008006" key="4">
    <source>
        <dbReference type="Google" id="ProtNLM"/>
    </source>
</evidence>
<dbReference type="SUPFAM" id="SSF69304">
    <property type="entry name" value="Tricorn protease N-terminal domain"/>
    <property type="match status" value="1"/>
</dbReference>
<accession>A0A0D1JE05</accession>
<dbReference type="AlphaFoldDB" id="A0A0D1JE05"/>
<gene>
    <name evidence="2" type="ORF">SC09_Contig25orf00399</name>
</gene>
<evidence type="ECO:0000313" key="3">
    <source>
        <dbReference type="Proteomes" id="UP000032247"/>
    </source>
</evidence>
<dbReference type="Proteomes" id="UP000032247">
    <property type="component" value="Unassembled WGS sequence"/>
</dbReference>
<keyword evidence="1" id="KW-0732">Signal</keyword>
<feature type="signal peptide" evidence="1">
    <location>
        <begin position="1"/>
        <end position="23"/>
    </location>
</feature>
<dbReference type="Gene3D" id="2.130.10.10">
    <property type="entry name" value="YVTN repeat-like/Quinoprotein amine dehydrogenase"/>
    <property type="match status" value="1"/>
</dbReference>
<dbReference type="STRING" id="483913.AN935_03195"/>
<comment type="caution">
    <text evidence="2">The sequence shown here is derived from an EMBL/GenBank/DDBJ whole genome shotgun (WGS) entry which is preliminary data.</text>
</comment>
<dbReference type="InterPro" id="IPR015943">
    <property type="entry name" value="WD40/YVTN_repeat-like_dom_sf"/>
</dbReference>
<reference evidence="2 3" key="1">
    <citation type="submission" date="2014-12" db="EMBL/GenBank/DDBJ databases">
        <title>Comparative genome analysis of Bacillus coagulans HM-08, Clostridium butyricum HM-68, Bacillus subtilis HM-66 and Bacillus licheniformis BL-09.</title>
        <authorList>
            <person name="Zhang H."/>
        </authorList>
    </citation>
    <scope>NUCLEOTIDE SEQUENCE [LARGE SCALE GENOMIC DNA]</scope>
    <source>
        <strain evidence="2 3">HM-66</strain>
    </source>
</reference>
<evidence type="ECO:0000313" key="2">
    <source>
        <dbReference type="EMBL" id="KIU10609.1"/>
    </source>
</evidence>
<dbReference type="EMBL" id="JXBC01000004">
    <property type="protein sequence ID" value="KIU10609.1"/>
    <property type="molecule type" value="Genomic_DNA"/>
</dbReference>
<sequence>MKKRIILLLAVIIAAAAAGVAFYVAKDKGHEKAADVSVNTDSGDELLVSITDTDLLTKYYENDKVIHEEKLTSYPAFALDQKQQVLYYTGNNEQNEMRLFKLDLKSNKKTVLYKGAESADSLFLSKDRSTIYFRLGKADESNFRIAAFDLKTKKYKNLYPAANDQDNTVSSFFYNQKNDSFALLHYSVEEDYKKTDEANEKGIDPEPTTIHFAEGRQNNFNELKSLNQFISDIAVSDDDKRILFTSYTQKGTEQTASIQMLNADTKKYESIISNQKSFKLLIDAQPQFSKDGKNIYFLAEAKGAKKLKDETGREAKVRTIYSYSLENKTFKKVWENPNGIINSFSVIN</sequence>
<dbReference type="InterPro" id="IPR011659">
    <property type="entry name" value="WD40"/>
</dbReference>
<feature type="chain" id="PRO_5039712753" description="YdjN" evidence="1">
    <location>
        <begin position="24"/>
        <end position="348"/>
    </location>
</feature>